<keyword evidence="2" id="KW-0645">Protease</keyword>
<name>A0A8J6YA54_9BACT</name>
<evidence type="ECO:0000256" key="4">
    <source>
        <dbReference type="ARBA" id="ARBA00022801"/>
    </source>
</evidence>
<keyword evidence="3" id="KW-0479">Metal-binding</keyword>
<evidence type="ECO:0000256" key="1">
    <source>
        <dbReference type="ARBA" id="ARBA00001947"/>
    </source>
</evidence>
<comment type="caution">
    <text evidence="7">The sequence shown here is derived from an EMBL/GenBank/DDBJ whole genome shotgun (WGS) entry which is preliminary data.</text>
</comment>
<evidence type="ECO:0000256" key="6">
    <source>
        <dbReference type="ARBA" id="ARBA00023049"/>
    </source>
</evidence>
<dbReference type="Pfam" id="PF07998">
    <property type="entry name" value="Peptidase_M54"/>
    <property type="match status" value="1"/>
</dbReference>
<evidence type="ECO:0000256" key="3">
    <source>
        <dbReference type="ARBA" id="ARBA00022723"/>
    </source>
</evidence>
<dbReference type="PANTHER" id="PTHR15910:SF1">
    <property type="entry name" value="ARCHAEMETZINCIN-2"/>
    <property type="match status" value="1"/>
</dbReference>
<organism evidence="7 8">
    <name type="scientific">Candidatus Polarisedimenticola svalbardensis</name>
    <dbReference type="NCBI Taxonomy" id="2886004"/>
    <lineage>
        <taxon>Bacteria</taxon>
        <taxon>Pseudomonadati</taxon>
        <taxon>Acidobacteriota</taxon>
        <taxon>Candidatus Polarisedimenticolia</taxon>
        <taxon>Candidatus Polarisedimenticolales</taxon>
        <taxon>Candidatus Polarisedimenticolaceae</taxon>
        <taxon>Candidatus Polarisedimenticola</taxon>
    </lineage>
</organism>
<comment type="cofactor">
    <cofactor evidence="1">
        <name>Zn(2+)</name>
        <dbReference type="ChEBI" id="CHEBI:29105"/>
    </cofactor>
</comment>
<dbReference type="InterPro" id="IPR024079">
    <property type="entry name" value="MetalloPept_cat_dom_sf"/>
</dbReference>
<accession>A0A8J6YA54</accession>
<protein>
    <submittedName>
        <fullName evidence="7">Uncharacterized protein</fullName>
    </submittedName>
</protein>
<dbReference type="PANTHER" id="PTHR15910">
    <property type="entry name" value="ARCHAEMETZINCIN"/>
    <property type="match status" value="1"/>
</dbReference>
<gene>
    <name evidence="7" type="ORF">IFK94_15020</name>
</gene>
<dbReference type="GO" id="GO:0006508">
    <property type="term" value="P:proteolysis"/>
    <property type="evidence" value="ECO:0007669"/>
    <property type="project" value="UniProtKB-KW"/>
</dbReference>
<sequence>MAVIQLAVAPAGRIDPAEVEGALHLVARALKSPVEFREALPLPRGTEDVARGQHKAASLLTSLRLAGGRAGKVADVGEDDSGVEGAGKNCLVLVTDVDMYTPDTEFVFSLTTAAGGAGLVSVKRMREAFYRRKSDPEKQKARLAKEILRCAGQLVGLPDCGDPRCGNATTRNLQDIDTRKVRLCAPCWRWLSTGTMSI</sequence>
<dbReference type="AlphaFoldDB" id="A0A8J6YA54"/>
<reference evidence="7 8" key="1">
    <citation type="submission" date="2020-08" db="EMBL/GenBank/DDBJ databases">
        <title>Acidobacteriota in marine sediments use diverse sulfur dissimilation pathways.</title>
        <authorList>
            <person name="Wasmund K."/>
        </authorList>
    </citation>
    <scope>NUCLEOTIDE SEQUENCE [LARGE SCALE GENOMIC DNA]</scope>
    <source>
        <strain evidence="7">MAG AM4</strain>
    </source>
</reference>
<dbReference type="InterPro" id="IPR012962">
    <property type="entry name" value="Pept_M54_archaemetzincn"/>
</dbReference>
<dbReference type="GO" id="GO:0008237">
    <property type="term" value="F:metallopeptidase activity"/>
    <property type="evidence" value="ECO:0007669"/>
    <property type="project" value="UniProtKB-KW"/>
</dbReference>
<dbReference type="Gene3D" id="3.40.390.10">
    <property type="entry name" value="Collagenase (Catalytic Domain)"/>
    <property type="match status" value="1"/>
</dbReference>
<evidence type="ECO:0000313" key="8">
    <source>
        <dbReference type="Proteomes" id="UP000648239"/>
    </source>
</evidence>
<evidence type="ECO:0000313" key="7">
    <source>
        <dbReference type="EMBL" id="MBD3869431.1"/>
    </source>
</evidence>
<keyword evidence="5" id="KW-0862">Zinc</keyword>
<dbReference type="EMBL" id="JACXWD010000087">
    <property type="protein sequence ID" value="MBD3869431.1"/>
    <property type="molecule type" value="Genomic_DNA"/>
</dbReference>
<evidence type="ECO:0000256" key="5">
    <source>
        <dbReference type="ARBA" id="ARBA00022833"/>
    </source>
</evidence>
<dbReference type="GO" id="GO:0046872">
    <property type="term" value="F:metal ion binding"/>
    <property type="evidence" value="ECO:0007669"/>
    <property type="project" value="UniProtKB-KW"/>
</dbReference>
<keyword evidence="6" id="KW-0482">Metalloprotease</keyword>
<keyword evidence="4" id="KW-0378">Hydrolase</keyword>
<proteinExistence type="predicted"/>
<dbReference type="Proteomes" id="UP000648239">
    <property type="component" value="Unassembled WGS sequence"/>
</dbReference>
<evidence type="ECO:0000256" key="2">
    <source>
        <dbReference type="ARBA" id="ARBA00022670"/>
    </source>
</evidence>